<dbReference type="GO" id="GO:0000030">
    <property type="term" value="F:mannosyltransferase activity"/>
    <property type="evidence" value="ECO:0007669"/>
    <property type="project" value="TreeGrafter"/>
</dbReference>
<dbReference type="InterPro" id="IPR029044">
    <property type="entry name" value="Nucleotide-diphossugar_trans"/>
</dbReference>
<dbReference type="Gene3D" id="3.90.550.20">
    <property type="match status" value="1"/>
</dbReference>
<proteinExistence type="predicted"/>
<sequence length="271" mass="32210">MIPKIIHQTWKSDTLPPILKLLYDENVKLLKNKGYTFKLWSDKSIIEFINQYYPNYYNIYSLARTGVQRGDISRILLVKHFGGIYIDLDVLVMRDFADLIDMTSDKFYISYEPKGQTTLLYNDDKYICNAFFASNKDNKFVDKLLRGISDCIMQYGVNIFGKFDIFGGNYIKMMMKNFANKADYIHIIDDRELIFPINDLKLDNMPFNNEDWTMVKKGKYPMEPIMIHYWIHGDFESKNIINNYIPNKNLDIHQNIYDFFKKLYPNIADKY</sequence>
<dbReference type="SUPFAM" id="SSF53448">
    <property type="entry name" value="Nucleotide-diphospho-sugar transferases"/>
    <property type="match status" value="1"/>
</dbReference>
<dbReference type="GO" id="GO:0051999">
    <property type="term" value="P:mannosyl-inositol phosphorylceramide biosynthetic process"/>
    <property type="evidence" value="ECO:0007669"/>
    <property type="project" value="TreeGrafter"/>
</dbReference>
<evidence type="ECO:0000256" key="1">
    <source>
        <dbReference type="ARBA" id="ARBA00022679"/>
    </source>
</evidence>
<dbReference type="PANTHER" id="PTHR32385">
    <property type="entry name" value="MANNOSYL PHOSPHORYLINOSITOL CERAMIDE SYNTHASE"/>
    <property type="match status" value="1"/>
</dbReference>
<reference evidence="2" key="1">
    <citation type="submission" date="2020-08" db="EMBL/GenBank/DDBJ databases">
        <title>Bridging the membrane lipid divide: bacteria of the FCB group superphylum have the potential to synthesize archaeal ether lipids.</title>
        <authorList>
            <person name="Villanueva L."/>
            <person name="von Meijenfeldt F.A.B."/>
            <person name="Westbye A.B."/>
            <person name="Yadav S."/>
            <person name="Hopmans E.C."/>
            <person name="Dutilh B.E."/>
            <person name="Sinninghe Damste J.S."/>
        </authorList>
    </citation>
    <scope>NUCLEOTIDE SEQUENCE</scope>
    <source>
        <strain evidence="2">NIOZ-UU159</strain>
    </source>
</reference>
<dbReference type="PANTHER" id="PTHR32385:SF15">
    <property type="entry name" value="INOSITOL PHOSPHOCERAMIDE MANNOSYLTRANSFERASE 1"/>
    <property type="match status" value="1"/>
</dbReference>
<dbReference type="InterPro" id="IPR051706">
    <property type="entry name" value="Glycosyltransferase_domain"/>
</dbReference>
<protein>
    <submittedName>
        <fullName evidence="2">Glycosyltransferase sugar-binding region containing DXD motif protein</fullName>
    </submittedName>
</protein>
<evidence type="ECO:0000313" key="2">
    <source>
        <dbReference type="EMBL" id="QPI16826.1"/>
    </source>
</evidence>
<dbReference type="GO" id="GO:0016020">
    <property type="term" value="C:membrane"/>
    <property type="evidence" value="ECO:0007669"/>
    <property type="project" value="GOC"/>
</dbReference>
<keyword evidence="1 2" id="KW-0808">Transferase</keyword>
<name>A0A7S9SUK5_9VIRU</name>
<gene>
    <name evidence="2" type="ORF">NIOZUU159_00323</name>
</gene>
<accession>A0A7S9SUK5</accession>
<organism evidence="2">
    <name type="scientific">Virus NIOZ-UU159</name>
    <dbReference type="NCBI Taxonomy" id="2763270"/>
    <lineage>
        <taxon>Viruses</taxon>
    </lineage>
</organism>
<dbReference type="Pfam" id="PF04488">
    <property type="entry name" value="Gly_transf_sug"/>
    <property type="match status" value="1"/>
</dbReference>
<dbReference type="EMBL" id="MW030608">
    <property type="protein sequence ID" value="QPI16826.1"/>
    <property type="molecule type" value="Genomic_DNA"/>
</dbReference>
<dbReference type="InterPro" id="IPR007577">
    <property type="entry name" value="GlycoTrfase_DXD_sugar-bd_CS"/>
</dbReference>